<evidence type="ECO:0000313" key="2">
    <source>
        <dbReference type="EMBL" id="KAJ6639376.1"/>
    </source>
</evidence>
<keyword evidence="3" id="KW-1185">Reference proteome</keyword>
<organism evidence="2 3">
    <name type="scientific">Pseudolycoriella hygida</name>
    <dbReference type="NCBI Taxonomy" id="35572"/>
    <lineage>
        <taxon>Eukaryota</taxon>
        <taxon>Metazoa</taxon>
        <taxon>Ecdysozoa</taxon>
        <taxon>Arthropoda</taxon>
        <taxon>Hexapoda</taxon>
        <taxon>Insecta</taxon>
        <taxon>Pterygota</taxon>
        <taxon>Neoptera</taxon>
        <taxon>Endopterygota</taxon>
        <taxon>Diptera</taxon>
        <taxon>Nematocera</taxon>
        <taxon>Sciaroidea</taxon>
        <taxon>Sciaridae</taxon>
        <taxon>Pseudolycoriella</taxon>
    </lineage>
</organism>
<reference evidence="2" key="1">
    <citation type="submission" date="2022-07" db="EMBL/GenBank/DDBJ databases">
        <authorList>
            <person name="Trinca V."/>
            <person name="Uliana J.V.C."/>
            <person name="Torres T.T."/>
            <person name="Ward R.J."/>
            <person name="Monesi N."/>
        </authorList>
    </citation>
    <scope>NUCLEOTIDE SEQUENCE</scope>
    <source>
        <strain evidence="2">HSMRA1968</strain>
        <tissue evidence="2">Whole embryos</tissue>
    </source>
</reference>
<feature type="compositionally biased region" description="Basic residues" evidence="1">
    <location>
        <begin position="16"/>
        <end position="25"/>
    </location>
</feature>
<dbReference type="EMBL" id="WJQU01000003">
    <property type="protein sequence ID" value="KAJ6639376.1"/>
    <property type="molecule type" value="Genomic_DNA"/>
</dbReference>
<gene>
    <name evidence="2" type="ORF">Bhyg_12120</name>
</gene>
<accession>A0A9Q0S0K0</accession>
<feature type="compositionally biased region" description="Basic and acidic residues" evidence="1">
    <location>
        <begin position="1"/>
        <end position="15"/>
    </location>
</feature>
<dbReference type="AlphaFoldDB" id="A0A9Q0S0K0"/>
<dbReference type="Proteomes" id="UP001151699">
    <property type="component" value="Chromosome X"/>
</dbReference>
<sequence>MKEADSAEHLYELRNKKPVGRPKKRSLAGTAACWKTDINDRGFSSDIFRDASDVIFNSAEKASENEPNSSAEDI</sequence>
<protein>
    <submittedName>
        <fullName evidence="2">Uncharacterized protein</fullName>
    </submittedName>
</protein>
<feature type="region of interest" description="Disordered" evidence="1">
    <location>
        <begin position="1"/>
        <end position="25"/>
    </location>
</feature>
<evidence type="ECO:0000256" key="1">
    <source>
        <dbReference type="SAM" id="MobiDB-lite"/>
    </source>
</evidence>
<comment type="caution">
    <text evidence="2">The sequence shown here is derived from an EMBL/GenBank/DDBJ whole genome shotgun (WGS) entry which is preliminary data.</text>
</comment>
<name>A0A9Q0S0K0_9DIPT</name>
<proteinExistence type="predicted"/>
<evidence type="ECO:0000313" key="3">
    <source>
        <dbReference type="Proteomes" id="UP001151699"/>
    </source>
</evidence>